<proteinExistence type="predicted"/>
<gene>
    <name evidence="3" type="ORF">HXX76_014867</name>
</gene>
<reference evidence="3" key="1">
    <citation type="journal article" date="2020" name="bioRxiv">
        <title>Comparative genomics of Chlamydomonas.</title>
        <authorList>
            <person name="Craig R.J."/>
            <person name="Hasan A.R."/>
            <person name="Ness R.W."/>
            <person name="Keightley P.D."/>
        </authorList>
    </citation>
    <scope>NUCLEOTIDE SEQUENCE</scope>
    <source>
        <strain evidence="3">SAG 7.73</strain>
    </source>
</reference>
<feature type="compositionally biased region" description="Gly residues" evidence="1">
    <location>
        <begin position="1908"/>
        <end position="1918"/>
    </location>
</feature>
<evidence type="ECO:0000256" key="1">
    <source>
        <dbReference type="SAM" id="MobiDB-lite"/>
    </source>
</evidence>
<feature type="compositionally biased region" description="Polar residues" evidence="1">
    <location>
        <begin position="1586"/>
        <end position="1602"/>
    </location>
</feature>
<dbReference type="CDD" id="cd00030">
    <property type="entry name" value="C2"/>
    <property type="match status" value="1"/>
</dbReference>
<feature type="region of interest" description="Disordered" evidence="1">
    <location>
        <begin position="30"/>
        <end position="55"/>
    </location>
</feature>
<feature type="compositionally biased region" description="Gly residues" evidence="1">
    <location>
        <begin position="449"/>
        <end position="458"/>
    </location>
</feature>
<evidence type="ECO:0000313" key="3">
    <source>
        <dbReference type="EMBL" id="KAG2424045.1"/>
    </source>
</evidence>
<protein>
    <recommendedName>
        <fullName evidence="2">C2 domain-containing protein</fullName>
    </recommendedName>
</protein>
<comment type="caution">
    <text evidence="3">The sequence shown here is derived from an EMBL/GenBank/DDBJ whole genome shotgun (WGS) entry which is preliminary data.</text>
</comment>
<feature type="region of interest" description="Disordered" evidence="1">
    <location>
        <begin position="1208"/>
        <end position="1238"/>
    </location>
</feature>
<accession>A0A835VQH5</accession>
<evidence type="ECO:0000313" key="4">
    <source>
        <dbReference type="Proteomes" id="UP000650467"/>
    </source>
</evidence>
<name>A0A835VQH5_CHLIN</name>
<dbReference type="InterPro" id="IPR052455">
    <property type="entry name" value="Tricalbin_domain"/>
</dbReference>
<dbReference type="InterPro" id="IPR035892">
    <property type="entry name" value="C2_domain_sf"/>
</dbReference>
<keyword evidence="4" id="KW-1185">Reference proteome</keyword>
<dbReference type="PANTHER" id="PTHR46980:SF2">
    <property type="entry name" value="TRICALBIN-1-RELATED"/>
    <property type="match status" value="1"/>
</dbReference>
<dbReference type="EMBL" id="JAEHOC010000070">
    <property type="protein sequence ID" value="KAG2424045.1"/>
    <property type="molecule type" value="Genomic_DNA"/>
</dbReference>
<dbReference type="PANTHER" id="PTHR46980">
    <property type="entry name" value="TRICALBIN-1-RELATED"/>
    <property type="match status" value="1"/>
</dbReference>
<feature type="region of interest" description="Disordered" evidence="1">
    <location>
        <begin position="894"/>
        <end position="985"/>
    </location>
</feature>
<feature type="domain" description="C2" evidence="2">
    <location>
        <begin position="177"/>
        <end position="308"/>
    </location>
</feature>
<dbReference type="PROSITE" id="PS50004">
    <property type="entry name" value="C2"/>
    <property type="match status" value="1"/>
</dbReference>
<sequence length="2141" mass="214671">MADNIKVINAGDLLAGVKLTFAPASAHAASARRTDVGNTGPSGAVGPTSPSGSPLEDVAASLAEQYAASDWLVPPGQPNDWRFMLPVCRAVLMGWYNPVETLPDRLMLAEALGRAFGLDEDAVEQMVAESLLLNTAVATQLGLQQLALAGGCFSVREADFPDDRAARAAYQAFRRDATSETQQLLRQQLGLPDFNGLLQVTVLGGEGLRSKGRSGKALHPYVSVWLADGRSGSRRGEKQLSDVAADTDSPVWEQALSPWVVSQPDMELVLQVRTATERGKPARSDTLLGKAGVRLAGLVPGLTQRLTLPIYGHKGEFIGPRGAKPGAGAGVAGPRAKKGGGGGFLCGCFGGGGNAAAEAEAEAAAARAAAEAEAAAAAAAAAVAVAGRQGSVEQLDDEAGGRVVFDPASAQISGNQEREERGRVTLLLRFLPEQRERPTGVLAPSGSLAAGGGGGGSGRHTRALSMGRADRLPSMPRGSVTATTPDASGNPMASPRRAQASESATSAAASAAATAAASAVTAAASGDPAASAEKLRSSLSEVAAQLGRSLKQLHSSLPPGVRLLRKLDSRPLDPAVLLDPGADFHATFRKLAAALQALARQGGGDLARVPDPGIPLTALGPLGAALEDGGLEAPISAFLSGGSSGLGPLPGPCLALLLLFAKLHRVRPATQHLALLLALLGGSGGWRPSSRAYLALVKQLWQEALMWNRSGTLTVCEAEGLNGVMAAFLQRAVPLLADHYNQLQGGPEQVVPCLALLVEMTGWALTWDPTRAPPHRPLAEHLVRAAGARATATAGLLRPTHETLPSDVAAVAAAAEQHVADLERDLALQAAVPGLRGLAATAARRRYDVLSDCLETLFMYRPGSTGAASSALPLLEERVTALHVLLLRHRLAAAPKQSTQVSSNGTPGSRKALTVRTSGGGTAPDGDDDSDVSPMSLSPSSATASAAEAAQRAAGRKPAAALPAAKGGKKPAGRPARLHIPGAGGAKADAAAAKAAAAGAKRDGVSDEEEGSRAEASDDELAEGLLLSGGGPEPLQLFDLEAAMTEALTQWAETGGEDLKRQLLRLLEKDPLWPPPAAAAAGGHGVAAAAAAAAAATVGGAGPGGAAATGKSFMVPGAGGAAKATKAGTALAASGAGSSAVELFRILEVYVDVSLERALSGGEQRPGRMGPVITSAVVAVVRSYLHHVMSSWEEILACRALPAEPSAAPAGHRHARTISDRFTNPPAGAPGGPPLGQLLSGPSITAAAGFSQVPSLAAPGGVGPAAGLHTPTLSVPQFGVLGGAGPSGQVGLGAPGGAAAGMGPSPLKARGGHHRRAATTTDNDLFSAGVFATAGHAAATAAGGGKPGQPVPVAPGFGAPAAAAAALPPAVLLALAAEPGLVACEALVTVRNTLAAVAEQVEGLQESLAVLGPRQALLPTQGPGLAGANSRLAAPPAYLGRANADLEHALSAAARHCIASYRAAIRPGIMCGLTAAFDKKGGGAPSAKALESLLTKLHDELVCLADGLQRPSVAGGLMLGAWQAAVGCVSALALHQVPGWRPLVEAEADLLREFLISLQDMFGEVVDEYLKPRAGQEAAERAQPLHASNSRQKLHAQQQNGGSVRGGSKAGADIIPAELADADARAAGTAYTSSLLQCVAAATEDLSDMYNAQVSCLQQVDDTVDEEVGPLRHQVTLLDILRMLRQRRRTDPAAQTFVTEKLRLAASSAAQVVFGLRASERLMASTACSLMAPPVGATGAPAAAAASLALVSTAVPGPTNSSSSAVAAASAVASRDGLLYLTPRVLGYSTLLAGDLRGGADVTFKLRLKDVKDVLRGDGSDVLVITTIEGDVYHFGGFAPTERERVWGLLHGAPAVGPTLTAGTSVALGSAITPPSLAAISAGIRAATGSGQPSPRGSGNGIAPAGAAAGGTPTGAGAGRALDTGTPKSHGLPKPPRAVAPSASVGRNARAAYMAAAEAEASATTSAAAGAVAPTMSAPGPSVIPSLLSGAAAKAVAALIPGAATAQGGAAAGVAGSAASGGGALVGATGATSLHGPVESGALPLLSTPCHLVSVIRNKDGMLHLYANRLDFVCAADPPLSRSLPLSAINNVSQRPGGWGGGSVLVLTVEGEKASLVFGGMGDALLASLKQNISELCFAHG</sequence>
<feature type="compositionally biased region" description="Basic and acidic residues" evidence="1">
    <location>
        <begin position="1000"/>
        <end position="1016"/>
    </location>
</feature>
<feature type="region of interest" description="Disordered" evidence="1">
    <location>
        <begin position="437"/>
        <end position="505"/>
    </location>
</feature>
<organism evidence="3 4">
    <name type="scientific">Chlamydomonas incerta</name>
    <dbReference type="NCBI Taxonomy" id="51695"/>
    <lineage>
        <taxon>Eukaryota</taxon>
        <taxon>Viridiplantae</taxon>
        <taxon>Chlorophyta</taxon>
        <taxon>core chlorophytes</taxon>
        <taxon>Chlorophyceae</taxon>
        <taxon>CS clade</taxon>
        <taxon>Chlamydomonadales</taxon>
        <taxon>Chlamydomonadaceae</taxon>
        <taxon>Chlamydomonas</taxon>
    </lineage>
</organism>
<dbReference type="SUPFAM" id="SSF49562">
    <property type="entry name" value="C2 domain (Calcium/lipid-binding domain, CaLB)"/>
    <property type="match status" value="1"/>
</dbReference>
<dbReference type="Pfam" id="PF00168">
    <property type="entry name" value="C2"/>
    <property type="match status" value="1"/>
</dbReference>
<dbReference type="InterPro" id="IPR000008">
    <property type="entry name" value="C2_dom"/>
</dbReference>
<dbReference type="Gene3D" id="2.60.40.150">
    <property type="entry name" value="C2 domain"/>
    <property type="match status" value="1"/>
</dbReference>
<dbReference type="Proteomes" id="UP000650467">
    <property type="component" value="Unassembled WGS sequence"/>
</dbReference>
<feature type="region of interest" description="Disordered" evidence="1">
    <location>
        <begin position="1887"/>
        <end position="1943"/>
    </location>
</feature>
<feature type="region of interest" description="Disordered" evidence="1">
    <location>
        <begin position="1577"/>
        <end position="1608"/>
    </location>
</feature>
<feature type="compositionally biased region" description="Low complexity" evidence="1">
    <location>
        <begin position="938"/>
        <end position="966"/>
    </location>
</feature>
<evidence type="ECO:0000259" key="2">
    <source>
        <dbReference type="PROSITE" id="PS50004"/>
    </source>
</evidence>
<feature type="compositionally biased region" description="Polar residues" evidence="1">
    <location>
        <begin position="896"/>
        <end position="907"/>
    </location>
</feature>
<dbReference type="OrthoDB" id="551257at2759"/>
<feature type="region of interest" description="Disordered" evidence="1">
    <location>
        <begin position="999"/>
        <end position="1020"/>
    </location>
</feature>